<reference evidence="1" key="1">
    <citation type="journal article" date="2020" name="New Phytol.">
        <title>Comparative genomics reveals dynamic genome evolution in host specialist ectomycorrhizal fungi.</title>
        <authorList>
            <person name="Lofgren L.A."/>
            <person name="Nguyen N.H."/>
            <person name="Vilgalys R."/>
            <person name="Ruytinx J."/>
            <person name="Liao H.L."/>
            <person name="Branco S."/>
            <person name="Kuo A."/>
            <person name="LaButti K."/>
            <person name="Lipzen A."/>
            <person name="Andreopoulos W."/>
            <person name="Pangilinan J."/>
            <person name="Riley R."/>
            <person name="Hundley H."/>
            <person name="Na H."/>
            <person name="Barry K."/>
            <person name="Grigoriev I.V."/>
            <person name="Stajich J.E."/>
            <person name="Kennedy P.G."/>
        </authorList>
    </citation>
    <scope>NUCLEOTIDE SEQUENCE</scope>
    <source>
        <strain evidence="1">MN1</strain>
    </source>
</reference>
<organism evidence="1 2">
    <name type="scientific">Suillus subaureus</name>
    <dbReference type="NCBI Taxonomy" id="48587"/>
    <lineage>
        <taxon>Eukaryota</taxon>
        <taxon>Fungi</taxon>
        <taxon>Dikarya</taxon>
        <taxon>Basidiomycota</taxon>
        <taxon>Agaricomycotina</taxon>
        <taxon>Agaricomycetes</taxon>
        <taxon>Agaricomycetidae</taxon>
        <taxon>Boletales</taxon>
        <taxon>Suillineae</taxon>
        <taxon>Suillaceae</taxon>
        <taxon>Suillus</taxon>
    </lineage>
</organism>
<evidence type="ECO:0000313" key="1">
    <source>
        <dbReference type="EMBL" id="KAG1791628.1"/>
    </source>
</evidence>
<keyword evidence="2" id="KW-1185">Reference proteome</keyword>
<protein>
    <submittedName>
        <fullName evidence="1">Uncharacterized protein</fullName>
    </submittedName>
</protein>
<name>A0A9P7AL18_9AGAM</name>
<evidence type="ECO:0000313" key="2">
    <source>
        <dbReference type="Proteomes" id="UP000807769"/>
    </source>
</evidence>
<feature type="non-terminal residue" evidence="1">
    <location>
        <position position="60"/>
    </location>
</feature>
<proteinExistence type="predicted"/>
<dbReference type="Proteomes" id="UP000807769">
    <property type="component" value="Unassembled WGS sequence"/>
</dbReference>
<dbReference type="GeneID" id="64623435"/>
<dbReference type="AlphaFoldDB" id="A0A9P7AL18"/>
<dbReference type="EMBL" id="JABBWG010000570">
    <property type="protein sequence ID" value="KAG1791628.1"/>
    <property type="molecule type" value="Genomic_DNA"/>
</dbReference>
<feature type="non-terminal residue" evidence="1">
    <location>
        <position position="1"/>
    </location>
</feature>
<accession>A0A9P7AL18</accession>
<comment type="caution">
    <text evidence="1">The sequence shown here is derived from an EMBL/GenBank/DDBJ whole genome shotgun (WGS) entry which is preliminary data.</text>
</comment>
<gene>
    <name evidence="1" type="ORF">BJ212DRAFT_1223331</name>
</gene>
<sequence>PSFERIWAKLSRVVVKSVDSNSPEHQPYLKCLQETRVDLLNHIYTLLDVGKSTVAFIVAE</sequence>
<dbReference type="RefSeq" id="XP_041184838.1">
    <property type="nucleotide sequence ID" value="XM_041329418.1"/>
</dbReference>